<reference evidence="2 3" key="1">
    <citation type="submission" date="2024-01" db="EMBL/GenBank/DDBJ databases">
        <title>Genome assemblies of Stephania.</title>
        <authorList>
            <person name="Yang L."/>
        </authorList>
    </citation>
    <scope>NUCLEOTIDE SEQUENCE [LARGE SCALE GENOMIC DNA]</scope>
    <source>
        <strain evidence="2">QJT</strain>
        <tissue evidence="2">Leaf</tissue>
    </source>
</reference>
<dbReference type="Proteomes" id="UP001417504">
    <property type="component" value="Unassembled WGS sequence"/>
</dbReference>
<gene>
    <name evidence="2" type="ORF">Sjap_020643</name>
</gene>
<organism evidence="2 3">
    <name type="scientific">Stephania japonica</name>
    <dbReference type="NCBI Taxonomy" id="461633"/>
    <lineage>
        <taxon>Eukaryota</taxon>
        <taxon>Viridiplantae</taxon>
        <taxon>Streptophyta</taxon>
        <taxon>Embryophyta</taxon>
        <taxon>Tracheophyta</taxon>
        <taxon>Spermatophyta</taxon>
        <taxon>Magnoliopsida</taxon>
        <taxon>Ranunculales</taxon>
        <taxon>Menispermaceae</taxon>
        <taxon>Menispermoideae</taxon>
        <taxon>Cissampelideae</taxon>
        <taxon>Stephania</taxon>
    </lineage>
</organism>
<dbReference type="EMBL" id="JBBNAE010000008">
    <property type="protein sequence ID" value="KAK9103389.1"/>
    <property type="molecule type" value="Genomic_DNA"/>
</dbReference>
<evidence type="ECO:0000256" key="1">
    <source>
        <dbReference type="SAM" id="MobiDB-lite"/>
    </source>
</evidence>
<dbReference type="AlphaFoldDB" id="A0AAP0FA09"/>
<sequence>MHLPKEGNYPLKGSNVSNANKGNKDLIQPPSKVSEARWVRKNAGETSEKPTTIP</sequence>
<proteinExistence type="predicted"/>
<protein>
    <submittedName>
        <fullName evidence="2">Uncharacterized protein</fullName>
    </submittedName>
</protein>
<name>A0AAP0FA09_9MAGN</name>
<accession>A0AAP0FA09</accession>
<keyword evidence="3" id="KW-1185">Reference proteome</keyword>
<evidence type="ECO:0000313" key="3">
    <source>
        <dbReference type="Proteomes" id="UP001417504"/>
    </source>
</evidence>
<feature type="compositionally biased region" description="Basic and acidic residues" evidence="1">
    <location>
        <begin position="34"/>
        <end position="48"/>
    </location>
</feature>
<feature type="region of interest" description="Disordered" evidence="1">
    <location>
        <begin position="1"/>
        <end position="54"/>
    </location>
</feature>
<evidence type="ECO:0000313" key="2">
    <source>
        <dbReference type="EMBL" id="KAK9103389.1"/>
    </source>
</evidence>
<comment type="caution">
    <text evidence="2">The sequence shown here is derived from an EMBL/GenBank/DDBJ whole genome shotgun (WGS) entry which is preliminary data.</text>
</comment>